<dbReference type="Proteomes" id="UP000276953">
    <property type="component" value="Unassembled WGS sequence"/>
</dbReference>
<reference evidence="1 2" key="1">
    <citation type="submission" date="2018-12" db="EMBL/GenBank/DDBJ databases">
        <title>Draft Genome Sequence of Chryseobacterium arthrosphaerae strain ED882-96 Isolated from the Blood of a Patient with Liver Cirrhosis in Taiwan.</title>
        <authorList>
            <person name="Lin J.-N."/>
            <person name="Lai C.-H."/>
            <person name="Yang C.-H."/>
            <person name="Huang Y.-H."/>
        </authorList>
    </citation>
    <scope>NUCLEOTIDE SEQUENCE [LARGE SCALE GENOMIC DNA]</scope>
    <source>
        <strain evidence="1 2">ED882-96</strain>
    </source>
</reference>
<evidence type="ECO:0000313" key="2">
    <source>
        <dbReference type="Proteomes" id="UP000276953"/>
    </source>
</evidence>
<accession>A0A3S0QI98</accession>
<dbReference type="AlphaFoldDB" id="A0A3S0QI98"/>
<evidence type="ECO:0000313" key="1">
    <source>
        <dbReference type="EMBL" id="RTZ49676.1"/>
    </source>
</evidence>
<evidence type="ECO:0008006" key="3">
    <source>
        <dbReference type="Google" id="ProtNLM"/>
    </source>
</evidence>
<name>A0A3S0QI98_9FLAO</name>
<proteinExistence type="predicted"/>
<sequence length="80" mass="9129">MPKKVEYYASMNGKDFILLKTIDNDIDPKDEKVQIKDFSAEILPTEAQYIKVKPTISGNFRSGIREPEGSLYFIDEISAK</sequence>
<comment type="caution">
    <text evidence="1">The sequence shown here is derived from an EMBL/GenBank/DDBJ whole genome shotgun (WGS) entry which is preliminary data.</text>
</comment>
<dbReference type="EMBL" id="RYFC01000001">
    <property type="protein sequence ID" value="RTZ49676.1"/>
    <property type="molecule type" value="Genomic_DNA"/>
</dbReference>
<protein>
    <recommendedName>
        <fullName evidence="3">F5/8 type C domain-containing protein</fullName>
    </recommendedName>
</protein>
<organism evidence="1 2">
    <name type="scientific">Chryseobacterium arthrosphaerae</name>
    <dbReference type="NCBI Taxonomy" id="651561"/>
    <lineage>
        <taxon>Bacteria</taxon>
        <taxon>Pseudomonadati</taxon>
        <taxon>Bacteroidota</taxon>
        <taxon>Flavobacteriia</taxon>
        <taxon>Flavobacteriales</taxon>
        <taxon>Weeksellaceae</taxon>
        <taxon>Chryseobacterium group</taxon>
        <taxon>Chryseobacterium</taxon>
    </lineage>
</organism>
<gene>
    <name evidence="1" type="ORF">EJ377_04810</name>
</gene>